<dbReference type="InterPro" id="IPR035952">
    <property type="entry name" value="Rhomboid-like_sf"/>
</dbReference>
<evidence type="ECO:0000256" key="4">
    <source>
        <dbReference type="ARBA" id="ARBA00022692"/>
    </source>
</evidence>
<dbReference type="Pfam" id="PF01694">
    <property type="entry name" value="Rhomboid"/>
    <property type="match status" value="1"/>
</dbReference>
<evidence type="ECO:0000259" key="9">
    <source>
        <dbReference type="Pfam" id="PF01694"/>
    </source>
</evidence>
<gene>
    <name evidence="10" type="ORF">ACFPQ6_10225</name>
</gene>
<dbReference type="RefSeq" id="WP_380048972.1">
    <property type="nucleotide sequence ID" value="NZ_JBHSOH010000009.1"/>
</dbReference>
<organism evidence="10 11">
    <name type="scientific">Deinococcus petrolearius</name>
    <dbReference type="NCBI Taxonomy" id="1751295"/>
    <lineage>
        <taxon>Bacteria</taxon>
        <taxon>Thermotogati</taxon>
        <taxon>Deinococcota</taxon>
        <taxon>Deinococci</taxon>
        <taxon>Deinococcales</taxon>
        <taxon>Deinococcaceae</taxon>
        <taxon>Deinococcus</taxon>
    </lineage>
</organism>
<comment type="caution">
    <text evidence="10">The sequence shown here is derived from an EMBL/GenBank/DDBJ whole genome shotgun (WGS) entry which is preliminary data.</text>
</comment>
<keyword evidence="6 8" id="KW-1133">Transmembrane helix</keyword>
<evidence type="ECO:0000313" key="11">
    <source>
        <dbReference type="Proteomes" id="UP001595979"/>
    </source>
</evidence>
<dbReference type="GO" id="GO:0006508">
    <property type="term" value="P:proteolysis"/>
    <property type="evidence" value="ECO:0007669"/>
    <property type="project" value="UniProtKB-KW"/>
</dbReference>
<evidence type="ECO:0000256" key="6">
    <source>
        <dbReference type="ARBA" id="ARBA00022989"/>
    </source>
</evidence>
<feature type="transmembrane region" description="Helical" evidence="8">
    <location>
        <begin position="178"/>
        <end position="198"/>
    </location>
</feature>
<accession>A0ABW1DL92</accession>
<comment type="similarity">
    <text evidence="2">Belongs to the peptidase S54 family.</text>
</comment>
<dbReference type="EC" id="3.4.21.105" evidence="10"/>
<protein>
    <submittedName>
        <fullName evidence="10">Rhomboid family intramembrane serine protease</fullName>
        <ecNumber evidence="10">3.4.21.105</ecNumber>
    </submittedName>
</protein>
<dbReference type="SUPFAM" id="SSF144091">
    <property type="entry name" value="Rhomboid-like"/>
    <property type="match status" value="1"/>
</dbReference>
<dbReference type="PANTHER" id="PTHR43066">
    <property type="entry name" value="RHOMBOID-RELATED PROTEIN"/>
    <property type="match status" value="1"/>
</dbReference>
<keyword evidence="7 8" id="KW-0472">Membrane</keyword>
<keyword evidence="4 8" id="KW-0812">Transmembrane</keyword>
<reference evidence="11" key="1">
    <citation type="journal article" date="2019" name="Int. J. Syst. Evol. Microbiol.">
        <title>The Global Catalogue of Microorganisms (GCM) 10K type strain sequencing project: providing services to taxonomists for standard genome sequencing and annotation.</title>
        <authorList>
            <consortium name="The Broad Institute Genomics Platform"/>
            <consortium name="The Broad Institute Genome Sequencing Center for Infectious Disease"/>
            <person name="Wu L."/>
            <person name="Ma J."/>
        </authorList>
    </citation>
    <scope>NUCLEOTIDE SEQUENCE [LARGE SCALE GENOMIC DNA]</scope>
    <source>
        <strain evidence="11">CGMCC 1.15053</strain>
    </source>
</reference>
<keyword evidence="5 10" id="KW-0378">Hydrolase</keyword>
<feature type="transmembrane region" description="Helical" evidence="8">
    <location>
        <begin position="72"/>
        <end position="92"/>
    </location>
</feature>
<feature type="domain" description="Peptidase S54 rhomboid" evidence="9">
    <location>
        <begin position="66"/>
        <end position="198"/>
    </location>
</feature>
<evidence type="ECO:0000256" key="3">
    <source>
        <dbReference type="ARBA" id="ARBA00022670"/>
    </source>
</evidence>
<evidence type="ECO:0000256" key="2">
    <source>
        <dbReference type="ARBA" id="ARBA00009045"/>
    </source>
</evidence>
<evidence type="ECO:0000256" key="7">
    <source>
        <dbReference type="ARBA" id="ARBA00023136"/>
    </source>
</evidence>
<feature type="transmembrane region" description="Helical" evidence="8">
    <location>
        <begin position="99"/>
        <end position="120"/>
    </location>
</feature>
<keyword evidence="3 10" id="KW-0645">Protease</keyword>
<proteinExistence type="inferred from homology"/>
<dbReference type="GO" id="GO:0008233">
    <property type="term" value="F:peptidase activity"/>
    <property type="evidence" value="ECO:0007669"/>
    <property type="project" value="UniProtKB-KW"/>
</dbReference>
<evidence type="ECO:0000256" key="8">
    <source>
        <dbReference type="SAM" id="Phobius"/>
    </source>
</evidence>
<feature type="transmembrane region" description="Helical" evidence="8">
    <location>
        <begin position="126"/>
        <end position="145"/>
    </location>
</feature>
<dbReference type="EMBL" id="JBHSOH010000009">
    <property type="protein sequence ID" value="MFC5848688.1"/>
    <property type="molecule type" value="Genomic_DNA"/>
</dbReference>
<dbReference type="InterPro" id="IPR022764">
    <property type="entry name" value="Peptidase_S54_rhomboid_dom"/>
</dbReference>
<feature type="transmembrane region" description="Helical" evidence="8">
    <location>
        <begin position="152"/>
        <end position="172"/>
    </location>
</feature>
<name>A0ABW1DL92_9DEIO</name>
<evidence type="ECO:0000313" key="10">
    <source>
        <dbReference type="EMBL" id="MFC5848688.1"/>
    </source>
</evidence>
<dbReference type="Gene3D" id="1.20.1540.10">
    <property type="entry name" value="Rhomboid-like"/>
    <property type="match status" value="1"/>
</dbReference>
<feature type="transmembrane region" description="Helical" evidence="8">
    <location>
        <begin position="21"/>
        <end position="39"/>
    </location>
</feature>
<evidence type="ECO:0000256" key="5">
    <source>
        <dbReference type="ARBA" id="ARBA00022801"/>
    </source>
</evidence>
<dbReference type="PANTHER" id="PTHR43066:SF1">
    <property type="entry name" value="RHOMBOID PROTEIN 2"/>
    <property type="match status" value="1"/>
</dbReference>
<comment type="subcellular location">
    <subcellularLocation>
        <location evidence="1">Membrane</location>
        <topology evidence="1">Multi-pass membrane protein</topology>
    </subcellularLocation>
</comment>
<dbReference type="Proteomes" id="UP001595979">
    <property type="component" value="Unassembled WGS sequence"/>
</dbReference>
<keyword evidence="11" id="KW-1185">Reference proteome</keyword>
<sequence>MRRAPTTDPLRPVQAQREPSRVAAALTATGVLVGVVWVLELVDVLGFGGRLDLFGIQPRDPATLGHIFTAPFMHAGFPHLLANTVPLAVLSFMSAARNLWRYLAATLVIVTVGGALVWLFGRGNSVHLGASELIFGYLGYLLGVGWWERTPVAIGVAVAAFLLYGGLIWGVFPSSPYVSWEGHLFGFLAGLFAALLLHGRRPGRPTARL</sequence>
<evidence type="ECO:0000256" key="1">
    <source>
        <dbReference type="ARBA" id="ARBA00004141"/>
    </source>
</evidence>